<dbReference type="Gramene" id="Kaladp0095s0003.1.v1.1">
    <property type="protein sequence ID" value="Kaladp0095s0003.1.v1.1"/>
    <property type="gene ID" value="Kaladp0095s0003.v1.1"/>
</dbReference>
<evidence type="ECO:0000259" key="8">
    <source>
        <dbReference type="Pfam" id="PF06886"/>
    </source>
</evidence>
<evidence type="ECO:0000256" key="3">
    <source>
        <dbReference type="ARBA" id="ARBA00022490"/>
    </source>
</evidence>
<proteinExistence type="inferred from homology"/>
<dbReference type="Pfam" id="PF06886">
    <property type="entry name" value="TPX2"/>
    <property type="match status" value="1"/>
</dbReference>
<evidence type="ECO:0000313" key="9">
    <source>
        <dbReference type="EnsemblPlants" id="Kaladp0095s0003.4.v1.1"/>
    </source>
</evidence>
<reference evidence="9" key="1">
    <citation type="submission" date="2021-01" db="UniProtKB">
        <authorList>
            <consortium name="EnsemblPlants"/>
        </authorList>
    </citation>
    <scope>IDENTIFICATION</scope>
</reference>
<dbReference type="InterPro" id="IPR044806">
    <property type="entry name" value="WVD2/WDL1-4"/>
</dbReference>
<dbReference type="GO" id="GO:0008017">
    <property type="term" value="F:microtubule binding"/>
    <property type="evidence" value="ECO:0007669"/>
    <property type="project" value="InterPro"/>
</dbReference>
<dbReference type="OMA" id="PDEEDTC"/>
<comment type="similarity">
    <text evidence="2">Belongs to the TPX2 family.</text>
</comment>
<dbReference type="Gramene" id="Kaladp0095s0003.2.v1.1">
    <property type="protein sequence ID" value="Kaladp0095s0003.2.v1.1"/>
    <property type="gene ID" value="Kaladp0095s0003.v1.1"/>
</dbReference>
<evidence type="ECO:0000256" key="7">
    <source>
        <dbReference type="SAM" id="MobiDB-lite"/>
    </source>
</evidence>
<evidence type="ECO:0000256" key="2">
    <source>
        <dbReference type="ARBA" id="ARBA00005885"/>
    </source>
</evidence>
<accession>A0A7N0UYX2</accession>
<protein>
    <recommendedName>
        <fullName evidence="8">TPX2 C-terminal domain-containing protein</fullName>
    </recommendedName>
</protein>
<keyword evidence="10" id="KW-1185">Reference proteome</keyword>
<keyword evidence="6" id="KW-0175">Coiled coil</keyword>
<name>A0A7N0UYX2_KALFE</name>
<evidence type="ECO:0000256" key="5">
    <source>
        <dbReference type="ARBA" id="ARBA00023212"/>
    </source>
</evidence>
<sequence>MGMEETDVCVDKEPHCVTVDSNGDFGISTEGNDVVSHERLTIFYQLTDDTDPQSQEENGDSKECEVKECTMGNSEPAVLGIDNVEKQNIVVKDLGNSLKEKIPVEPPKGRFKSKETLIKLSSKNSPRSVRSSCTIPQPFTLATEKRASAGACPMTDGVITNVLRLSPSKDSGLRKTVGTLISRKHLSAEYMKHPKEEDSCSVASSTAVSAGTPKKKLSVLTPRFRCSERAEKRKEFNSKLEEKQLALEAEQIQFEARTKEETEAAIKQLRKSLTFKATPLPRFYRDGPLPNIKLRKLPATCPKSPKLGRRKSCSDAPTSFQDDKIKGARAQEHRASLGNCRGKTFDANGCYKKHGETASVFKGTQIPV</sequence>
<dbReference type="EnsemblPlants" id="Kaladp0095s0003.1.v1.1">
    <property type="protein sequence ID" value="Kaladp0095s0003.1.v1.1"/>
    <property type="gene ID" value="Kaladp0095s0003.v1.1"/>
</dbReference>
<dbReference type="Gramene" id="Kaladp0095s0003.3.v1.1">
    <property type="protein sequence ID" value="Kaladp0095s0003.3.v1.1"/>
    <property type="gene ID" value="Kaladp0095s0003.v1.1"/>
</dbReference>
<dbReference type="AlphaFoldDB" id="A0A7N0UYX2"/>
<organism evidence="9 10">
    <name type="scientific">Kalanchoe fedtschenkoi</name>
    <name type="common">Lavender scallops</name>
    <name type="synonym">South American air plant</name>
    <dbReference type="NCBI Taxonomy" id="63787"/>
    <lineage>
        <taxon>Eukaryota</taxon>
        <taxon>Viridiplantae</taxon>
        <taxon>Streptophyta</taxon>
        <taxon>Embryophyta</taxon>
        <taxon>Tracheophyta</taxon>
        <taxon>Spermatophyta</taxon>
        <taxon>Magnoliopsida</taxon>
        <taxon>eudicotyledons</taxon>
        <taxon>Gunneridae</taxon>
        <taxon>Pentapetalae</taxon>
        <taxon>Saxifragales</taxon>
        <taxon>Crassulaceae</taxon>
        <taxon>Kalanchoe</taxon>
    </lineage>
</organism>
<dbReference type="InterPro" id="IPR027329">
    <property type="entry name" value="TPX2_C"/>
</dbReference>
<evidence type="ECO:0000256" key="1">
    <source>
        <dbReference type="ARBA" id="ARBA00004245"/>
    </source>
</evidence>
<keyword evidence="5" id="KW-0206">Cytoskeleton</keyword>
<dbReference type="EnsemblPlants" id="Kaladp0095s0003.2.v1.1">
    <property type="protein sequence ID" value="Kaladp0095s0003.2.v1.1"/>
    <property type="gene ID" value="Kaladp0095s0003.v1.1"/>
</dbReference>
<comment type="subcellular location">
    <subcellularLocation>
        <location evidence="1">Cytoplasm</location>
        <location evidence="1">Cytoskeleton</location>
    </subcellularLocation>
</comment>
<dbReference type="Gramene" id="Kaladp0095s0003.4.v1.1">
    <property type="protein sequence ID" value="Kaladp0095s0003.4.v1.1"/>
    <property type="gene ID" value="Kaladp0095s0003.v1.1"/>
</dbReference>
<keyword evidence="4" id="KW-0493">Microtubule</keyword>
<dbReference type="GO" id="GO:0005874">
    <property type="term" value="C:microtubule"/>
    <property type="evidence" value="ECO:0007669"/>
    <property type="project" value="UniProtKB-KW"/>
</dbReference>
<keyword evidence="3" id="KW-0963">Cytoplasm</keyword>
<dbReference type="GO" id="GO:0000226">
    <property type="term" value="P:microtubule cytoskeleton organization"/>
    <property type="evidence" value="ECO:0007669"/>
    <property type="project" value="InterPro"/>
</dbReference>
<dbReference type="EnsemblPlants" id="Kaladp0095s0003.3.v1.1">
    <property type="protein sequence ID" value="Kaladp0095s0003.3.v1.1"/>
    <property type="gene ID" value="Kaladp0095s0003.v1.1"/>
</dbReference>
<evidence type="ECO:0000256" key="4">
    <source>
        <dbReference type="ARBA" id="ARBA00022701"/>
    </source>
</evidence>
<dbReference type="EnsemblPlants" id="Kaladp0095s0003.4.v1.1">
    <property type="protein sequence ID" value="Kaladp0095s0003.4.v1.1"/>
    <property type="gene ID" value="Kaladp0095s0003.v1.1"/>
</dbReference>
<evidence type="ECO:0000256" key="6">
    <source>
        <dbReference type="SAM" id="Coils"/>
    </source>
</evidence>
<dbReference type="PANTHER" id="PTHR46372:SF2">
    <property type="entry name" value="PROTEIN WVD2-LIKE 3"/>
    <property type="match status" value="1"/>
</dbReference>
<feature type="domain" description="TPX2 C-terminal" evidence="8">
    <location>
        <begin position="223"/>
        <end position="287"/>
    </location>
</feature>
<feature type="coiled-coil region" evidence="6">
    <location>
        <begin position="233"/>
        <end position="272"/>
    </location>
</feature>
<evidence type="ECO:0000313" key="10">
    <source>
        <dbReference type="Proteomes" id="UP000594263"/>
    </source>
</evidence>
<dbReference type="Proteomes" id="UP000594263">
    <property type="component" value="Unplaced"/>
</dbReference>
<feature type="region of interest" description="Disordered" evidence="7">
    <location>
        <begin position="300"/>
        <end position="321"/>
    </location>
</feature>
<dbReference type="PANTHER" id="PTHR46372">
    <property type="entry name" value="PROTEIN WVD2-LIKE 3"/>
    <property type="match status" value="1"/>
</dbReference>